<dbReference type="Proteomes" id="UP000024001">
    <property type="component" value="Unassembled WGS sequence"/>
</dbReference>
<accession>A0A031FMN5</accession>
<name>A0A031FMN5_9MICO</name>
<dbReference type="OrthoDB" id="3635752at2"/>
<dbReference type="PATRIC" id="fig|273677.3.peg.2412"/>
<comment type="caution">
    <text evidence="1">The sequence shown here is derived from an EMBL/GenBank/DDBJ whole genome shotgun (WGS) entry which is preliminary data.</text>
</comment>
<protein>
    <submittedName>
        <fullName evidence="1">Cytochrome bd-type quinol oxidase, subunit</fullName>
    </submittedName>
</protein>
<reference evidence="1 2" key="1">
    <citation type="submission" date="2014-03" db="EMBL/GenBank/DDBJ databases">
        <title>Draft Genome Sequences of 13 Willow Endophytes.</title>
        <authorList>
            <person name="Gan H.Y."/>
            <person name="Gan H.M."/>
            <person name="Savka M.A."/>
            <person name="Hudson A.O."/>
        </authorList>
    </citation>
    <scope>NUCLEOTIDE SEQUENCE [LARGE SCALE GENOMIC DNA]</scope>
    <source>
        <strain evidence="1 2">RIT293</strain>
    </source>
</reference>
<dbReference type="eggNOG" id="ENOG5033FUC">
    <property type="taxonomic scope" value="Bacteria"/>
</dbReference>
<evidence type="ECO:0000313" key="2">
    <source>
        <dbReference type="Proteomes" id="UP000024001"/>
    </source>
</evidence>
<dbReference type="EMBL" id="JFYO01000007">
    <property type="protein sequence ID" value="EZP26099.1"/>
    <property type="molecule type" value="Genomic_DNA"/>
</dbReference>
<organism evidence="1 2">
    <name type="scientific">Microbacterium oleivorans</name>
    <dbReference type="NCBI Taxonomy" id="273677"/>
    <lineage>
        <taxon>Bacteria</taxon>
        <taxon>Bacillati</taxon>
        <taxon>Actinomycetota</taxon>
        <taxon>Actinomycetes</taxon>
        <taxon>Micrococcales</taxon>
        <taxon>Microbacteriaceae</taxon>
        <taxon>Microbacterium</taxon>
    </lineage>
</organism>
<keyword evidence="2" id="KW-1185">Reference proteome</keyword>
<sequence>MSDPSASQLDPDAALVAAIDAAAGPSMAAPDDREAQERLWRAVFALNKWIFIARGTDDQPTPFAAATDQGPAIFAFSTPQRAQDAAAGFGIPKEEVDRLLAVPLPDAAGWVASYAEAGVESMVFDVPVIGAMAPLANLAAMAVWIQQHPEG</sequence>
<dbReference type="RefSeq" id="WP_052009492.1">
    <property type="nucleotide sequence ID" value="NZ_JFYO01000007.1"/>
</dbReference>
<dbReference type="AlphaFoldDB" id="A0A031FMN5"/>
<gene>
    <name evidence="1" type="ORF">BW34_02431</name>
</gene>
<proteinExistence type="predicted"/>
<evidence type="ECO:0000313" key="1">
    <source>
        <dbReference type="EMBL" id="EZP26099.1"/>
    </source>
</evidence>